<dbReference type="STRING" id="1109443.G4TG86"/>
<gene>
    <name evidence="4" type="ORF">PIIN_04271</name>
</gene>
<dbReference type="InterPro" id="IPR018034">
    <property type="entry name" value="Kri1"/>
</dbReference>
<keyword evidence="5" id="KW-1185">Reference proteome</keyword>
<dbReference type="AlphaFoldDB" id="G4TG86"/>
<organism evidence="4 5">
    <name type="scientific">Serendipita indica (strain DSM 11827)</name>
    <name type="common">Root endophyte fungus</name>
    <name type="synonym">Piriformospora indica</name>
    <dbReference type="NCBI Taxonomy" id="1109443"/>
    <lineage>
        <taxon>Eukaryota</taxon>
        <taxon>Fungi</taxon>
        <taxon>Dikarya</taxon>
        <taxon>Basidiomycota</taxon>
        <taxon>Agaricomycotina</taxon>
        <taxon>Agaricomycetes</taxon>
        <taxon>Sebacinales</taxon>
        <taxon>Serendipitaceae</taxon>
        <taxon>Serendipita</taxon>
    </lineage>
</organism>
<feature type="region of interest" description="Disordered" evidence="2">
    <location>
        <begin position="608"/>
        <end position="690"/>
    </location>
</feature>
<dbReference type="OMA" id="WDNYDPR"/>
<name>G4TG86_SERID</name>
<dbReference type="eggNOG" id="KOG2409">
    <property type="taxonomic scope" value="Eukaryota"/>
</dbReference>
<dbReference type="GO" id="GO:0000447">
    <property type="term" value="P:endonucleolytic cleavage in ITS1 to separate SSU-rRNA from 5.8S rRNA and LSU-rRNA from tricistronic rRNA transcript (SSU-rRNA, 5.8S rRNA, LSU-rRNA)"/>
    <property type="evidence" value="ECO:0007669"/>
    <property type="project" value="TreeGrafter"/>
</dbReference>
<feature type="region of interest" description="Disordered" evidence="2">
    <location>
        <begin position="1"/>
        <end position="20"/>
    </location>
</feature>
<feature type="compositionally biased region" description="Basic residues" evidence="2">
    <location>
        <begin position="636"/>
        <end position="651"/>
    </location>
</feature>
<sequence length="690" mass="79589">MLSEDESSSSSSSGSDIHQLTINEHYAKAFQAKKEREELQKRLSPHSIRIKDKYGSDAELDEEEEDSEDDESEDEDGEQLTPAMDVAIIRTLAKIKNRDPSIYDAKKNVFEEEQQTISSTKALTIKQHALNSVLNPATSRSPSPAPFTYAREQEELKKETVAVFKNAVAASDDEDDEDDFLVPREKTKDEIVREEEEYREFLQREIGPNVDIRELITVEDDTERIHEEGEGETSMPSKKKKKKKEKAVRPEQSDQDFLVNYILNRGWIDKNAKRLPTYEEITGTKKKAENEKSASQANEQEAAATDQVQETVDADDIDVEDDFDDLTERFESSYNFRFEEPGAATIATHPRNLPSLVRRQDTSRKEAREKRKQRKEEEKALKREEVKRLKALKMREIRGKIEKIEQEAGKGLKSDALKSLEEDLDDDWDPTEHDAKMKRLYDEDTFYAVEDDDKPHWADDIDITDIVGPEDKSEQEPKKKRKRKKDKDANEDGFAAVDEGDMDANVEHDWEWERAQWDGSEESRKRLVQKYMDEVYALEFNDMVGDLPTRFKYVNVPASSYALDPVEILLASDKELNEYMSIKRLAPYKNKQHWDKDRNTKLKELKQKLASRTWDGVPASEWSSSGRQNRVEGGEHKKKKRMGKKERKKLKAATAVAEADASGHTEDYGPSKDVQATEEEPPRKKRKIKA</sequence>
<dbReference type="EMBL" id="CAFZ01000079">
    <property type="protein sequence ID" value="CCA70332.1"/>
    <property type="molecule type" value="Genomic_DNA"/>
</dbReference>
<dbReference type="Pfam" id="PF05178">
    <property type="entry name" value="Kri1"/>
    <property type="match status" value="1"/>
</dbReference>
<evidence type="ECO:0000313" key="5">
    <source>
        <dbReference type="Proteomes" id="UP000007148"/>
    </source>
</evidence>
<dbReference type="InterPro" id="IPR024626">
    <property type="entry name" value="Kri1-like_C"/>
</dbReference>
<feature type="compositionally biased region" description="Basic and acidic residues" evidence="2">
    <location>
        <begin position="283"/>
        <end position="292"/>
    </location>
</feature>
<feature type="region of interest" description="Disordered" evidence="2">
    <location>
        <begin position="283"/>
        <end position="318"/>
    </location>
</feature>
<dbReference type="InParanoid" id="G4TG86"/>
<feature type="compositionally biased region" description="Acidic residues" evidence="2">
    <location>
        <begin position="58"/>
        <end position="78"/>
    </location>
</feature>
<comment type="similarity">
    <text evidence="1">Belongs to the KRI1 family.</text>
</comment>
<dbReference type="FunCoup" id="G4TG86">
    <property type="interactions" value="245"/>
</dbReference>
<dbReference type="GO" id="GO:0030686">
    <property type="term" value="C:90S preribosome"/>
    <property type="evidence" value="ECO:0007669"/>
    <property type="project" value="TreeGrafter"/>
</dbReference>
<dbReference type="Pfam" id="PF12936">
    <property type="entry name" value="Kri1_C"/>
    <property type="match status" value="1"/>
</dbReference>
<feature type="compositionally biased region" description="Low complexity" evidence="2">
    <location>
        <begin position="293"/>
        <end position="304"/>
    </location>
</feature>
<feature type="region of interest" description="Disordered" evidence="2">
    <location>
        <begin position="217"/>
        <end position="252"/>
    </location>
</feature>
<reference evidence="4 5" key="1">
    <citation type="journal article" date="2011" name="PLoS Pathog.">
        <title>Endophytic Life Strategies Decoded by Genome and Transcriptome Analyses of the Mutualistic Root Symbiont Piriformospora indica.</title>
        <authorList>
            <person name="Zuccaro A."/>
            <person name="Lahrmann U."/>
            <person name="Guldener U."/>
            <person name="Langen G."/>
            <person name="Pfiffi S."/>
            <person name="Biedenkopf D."/>
            <person name="Wong P."/>
            <person name="Samans B."/>
            <person name="Grimm C."/>
            <person name="Basiewicz M."/>
            <person name="Murat C."/>
            <person name="Martin F."/>
            <person name="Kogel K.H."/>
        </authorList>
    </citation>
    <scope>NUCLEOTIDE SEQUENCE [LARGE SCALE GENOMIC DNA]</scope>
    <source>
        <strain evidence="4 5">DSM 11827</strain>
    </source>
</reference>
<evidence type="ECO:0000313" key="4">
    <source>
        <dbReference type="EMBL" id="CCA70332.1"/>
    </source>
</evidence>
<feature type="domain" description="Kri1-like C-terminal" evidence="3">
    <location>
        <begin position="528"/>
        <end position="606"/>
    </location>
</feature>
<proteinExistence type="inferred from homology"/>
<evidence type="ECO:0000256" key="1">
    <source>
        <dbReference type="ARBA" id="ARBA00007473"/>
    </source>
</evidence>
<dbReference type="Proteomes" id="UP000007148">
    <property type="component" value="Unassembled WGS sequence"/>
</dbReference>
<protein>
    <recommendedName>
        <fullName evidence="3">Kri1-like C-terminal domain-containing protein</fullName>
    </recommendedName>
</protein>
<dbReference type="GO" id="GO:0005730">
    <property type="term" value="C:nucleolus"/>
    <property type="evidence" value="ECO:0007669"/>
    <property type="project" value="TreeGrafter"/>
</dbReference>
<evidence type="ECO:0000256" key="2">
    <source>
        <dbReference type="SAM" id="MobiDB-lite"/>
    </source>
</evidence>
<feature type="region of interest" description="Disordered" evidence="2">
    <location>
        <begin position="31"/>
        <end position="83"/>
    </location>
</feature>
<feature type="compositionally biased region" description="Basic and acidic residues" evidence="2">
    <location>
        <begin position="32"/>
        <end position="41"/>
    </location>
</feature>
<feature type="compositionally biased region" description="Basic and acidic residues" evidence="2">
    <location>
        <begin position="358"/>
        <end position="382"/>
    </location>
</feature>
<dbReference type="PANTHER" id="PTHR14490:SF5">
    <property type="entry name" value="PROTEIN KRI1 HOMOLOG"/>
    <property type="match status" value="1"/>
</dbReference>
<comment type="caution">
    <text evidence="4">The sequence shown here is derived from an EMBL/GenBank/DDBJ whole genome shotgun (WGS) entry which is preliminary data.</text>
</comment>
<accession>G4TG86</accession>
<feature type="region of interest" description="Disordered" evidence="2">
    <location>
        <begin position="451"/>
        <end position="500"/>
    </location>
</feature>
<evidence type="ECO:0000259" key="3">
    <source>
        <dbReference type="Pfam" id="PF12936"/>
    </source>
</evidence>
<dbReference type="HOGENOM" id="CLU_009647_2_0_1"/>
<feature type="compositionally biased region" description="Basic residues" evidence="2">
    <location>
        <begin position="237"/>
        <end position="246"/>
    </location>
</feature>
<feature type="region of interest" description="Disordered" evidence="2">
    <location>
        <begin position="340"/>
        <end position="382"/>
    </location>
</feature>
<feature type="compositionally biased region" description="Basic and acidic residues" evidence="2">
    <location>
        <begin position="661"/>
        <end position="670"/>
    </location>
</feature>
<dbReference type="PANTHER" id="PTHR14490">
    <property type="entry name" value="ZINC FINGER, ZZ TYPE"/>
    <property type="match status" value="1"/>
</dbReference>
<dbReference type="OrthoDB" id="10252032at2759"/>